<keyword evidence="2" id="KW-1185">Reference proteome</keyword>
<accession>A0ABR2B9Y5</accession>
<gene>
    <name evidence="1" type="ORF">V6N12_019073</name>
</gene>
<comment type="caution">
    <text evidence="1">The sequence shown here is derived from an EMBL/GenBank/DDBJ whole genome shotgun (WGS) entry which is preliminary data.</text>
</comment>
<name>A0ABR2B9Y5_9ROSI</name>
<dbReference type="Proteomes" id="UP001472677">
    <property type="component" value="Unassembled WGS sequence"/>
</dbReference>
<organism evidence="1 2">
    <name type="scientific">Hibiscus sabdariffa</name>
    <name type="common">roselle</name>
    <dbReference type="NCBI Taxonomy" id="183260"/>
    <lineage>
        <taxon>Eukaryota</taxon>
        <taxon>Viridiplantae</taxon>
        <taxon>Streptophyta</taxon>
        <taxon>Embryophyta</taxon>
        <taxon>Tracheophyta</taxon>
        <taxon>Spermatophyta</taxon>
        <taxon>Magnoliopsida</taxon>
        <taxon>eudicotyledons</taxon>
        <taxon>Gunneridae</taxon>
        <taxon>Pentapetalae</taxon>
        <taxon>rosids</taxon>
        <taxon>malvids</taxon>
        <taxon>Malvales</taxon>
        <taxon>Malvaceae</taxon>
        <taxon>Malvoideae</taxon>
        <taxon>Hibiscus</taxon>
    </lineage>
</organism>
<evidence type="ECO:0000313" key="1">
    <source>
        <dbReference type="EMBL" id="KAK8503903.1"/>
    </source>
</evidence>
<evidence type="ECO:0000313" key="2">
    <source>
        <dbReference type="Proteomes" id="UP001472677"/>
    </source>
</evidence>
<protein>
    <submittedName>
        <fullName evidence="1">Uncharacterized protein</fullName>
    </submittedName>
</protein>
<proteinExistence type="predicted"/>
<dbReference type="EMBL" id="JBBPBM010000147">
    <property type="protein sequence ID" value="KAK8503903.1"/>
    <property type="molecule type" value="Genomic_DNA"/>
</dbReference>
<sequence length="116" mass="12984">MGCAMQSSMEPPLGSWHYMNWAQICSGSTSTITDSPFLYRTNARNIRVKLDLELPVGPVLPPNPVVSSNGNAENGPRLREKLFRFSEPSVHKIKWRVNSSPPSVDGGFKPFRHFNL</sequence>
<reference evidence="1 2" key="1">
    <citation type="journal article" date="2024" name="G3 (Bethesda)">
        <title>Genome assembly of Hibiscus sabdariffa L. provides insights into metabolisms of medicinal natural products.</title>
        <authorList>
            <person name="Kim T."/>
        </authorList>
    </citation>
    <scope>NUCLEOTIDE SEQUENCE [LARGE SCALE GENOMIC DNA]</scope>
    <source>
        <strain evidence="1">TK-2024</strain>
        <tissue evidence="1">Old leaves</tissue>
    </source>
</reference>